<keyword evidence="5" id="KW-0175">Coiled coil</keyword>
<evidence type="ECO:0000256" key="2">
    <source>
        <dbReference type="ARBA" id="ARBA00022771"/>
    </source>
</evidence>
<evidence type="ECO:0000256" key="4">
    <source>
        <dbReference type="PROSITE-ProRule" id="PRU00723"/>
    </source>
</evidence>
<feature type="compositionally biased region" description="Polar residues" evidence="6">
    <location>
        <begin position="297"/>
        <end position="316"/>
    </location>
</feature>
<dbReference type="OrthoDB" id="4347at2759"/>
<feature type="compositionally biased region" description="Gly residues" evidence="6">
    <location>
        <begin position="1"/>
        <end position="10"/>
    </location>
</feature>
<feature type="region of interest" description="Disordered" evidence="6">
    <location>
        <begin position="138"/>
        <end position="166"/>
    </location>
</feature>
<evidence type="ECO:0000256" key="3">
    <source>
        <dbReference type="ARBA" id="ARBA00022833"/>
    </source>
</evidence>
<feature type="region of interest" description="Disordered" evidence="6">
    <location>
        <begin position="1"/>
        <end position="35"/>
    </location>
</feature>
<keyword evidence="3 4" id="KW-0862">Zinc</keyword>
<proteinExistence type="predicted"/>
<feature type="compositionally biased region" description="Low complexity" evidence="6">
    <location>
        <begin position="182"/>
        <end position="192"/>
    </location>
</feature>
<dbReference type="SUPFAM" id="SSF90229">
    <property type="entry name" value="CCCH zinc finger"/>
    <property type="match status" value="1"/>
</dbReference>
<organism evidence="8 9">
    <name type="scientific">Truncatella angustata</name>
    <dbReference type="NCBI Taxonomy" id="152316"/>
    <lineage>
        <taxon>Eukaryota</taxon>
        <taxon>Fungi</taxon>
        <taxon>Dikarya</taxon>
        <taxon>Ascomycota</taxon>
        <taxon>Pezizomycotina</taxon>
        <taxon>Sordariomycetes</taxon>
        <taxon>Xylariomycetidae</taxon>
        <taxon>Amphisphaeriales</taxon>
        <taxon>Sporocadaceae</taxon>
        <taxon>Truncatella</taxon>
    </lineage>
</organism>
<feature type="region of interest" description="Disordered" evidence="6">
    <location>
        <begin position="711"/>
        <end position="734"/>
    </location>
</feature>
<evidence type="ECO:0000313" key="9">
    <source>
        <dbReference type="Proteomes" id="UP000758603"/>
    </source>
</evidence>
<feature type="compositionally biased region" description="Low complexity" evidence="6">
    <location>
        <begin position="112"/>
        <end position="124"/>
    </location>
</feature>
<feature type="compositionally biased region" description="Acidic residues" evidence="6">
    <location>
        <begin position="505"/>
        <end position="524"/>
    </location>
</feature>
<dbReference type="EMBL" id="JAGPXC010000003">
    <property type="protein sequence ID" value="KAH6655799.1"/>
    <property type="molecule type" value="Genomic_DNA"/>
</dbReference>
<feature type="compositionally biased region" description="Basic and acidic residues" evidence="6">
    <location>
        <begin position="790"/>
        <end position="800"/>
    </location>
</feature>
<feature type="compositionally biased region" description="Basic and acidic residues" evidence="6">
    <location>
        <begin position="1478"/>
        <end position="1501"/>
    </location>
</feature>
<feature type="compositionally biased region" description="Acidic residues" evidence="6">
    <location>
        <begin position="963"/>
        <end position="978"/>
    </location>
</feature>
<dbReference type="PROSITE" id="PS50103">
    <property type="entry name" value="ZF_C3H1"/>
    <property type="match status" value="1"/>
</dbReference>
<keyword evidence="1 4" id="KW-0479">Metal-binding</keyword>
<evidence type="ECO:0000256" key="5">
    <source>
        <dbReference type="SAM" id="Coils"/>
    </source>
</evidence>
<keyword evidence="9" id="KW-1185">Reference proteome</keyword>
<feature type="region of interest" description="Disordered" evidence="6">
    <location>
        <begin position="112"/>
        <end position="131"/>
    </location>
</feature>
<evidence type="ECO:0000259" key="7">
    <source>
        <dbReference type="PROSITE" id="PS50103"/>
    </source>
</evidence>
<dbReference type="RefSeq" id="XP_045960064.1">
    <property type="nucleotide sequence ID" value="XM_046107159.1"/>
</dbReference>
<dbReference type="InterPro" id="IPR036855">
    <property type="entry name" value="Znf_CCCH_sf"/>
</dbReference>
<dbReference type="InterPro" id="IPR000571">
    <property type="entry name" value="Znf_CCCH"/>
</dbReference>
<feature type="compositionally biased region" description="Low complexity" evidence="6">
    <location>
        <begin position="856"/>
        <end position="868"/>
    </location>
</feature>
<feature type="region of interest" description="Disordered" evidence="6">
    <location>
        <begin position="180"/>
        <end position="201"/>
    </location>
</feature>
<dbReference type="GO" id="GO:0008270">
    <property type="term" value="F:zinc ion binding"/>
    <property type="evidence" value="ECO:0007669"/>
    <property type="project" value="UniProtKB-KW"/>
</dbReference>
<feature type="compositionally biased region" description="Polar residues" evidence="6">
    <location>
        <begin position="18"/>
        <end position="28"/>
    </location>
</feature>
<feature type="compositionally biased region" description="Basic and acidic residues" evidence="6">
    <location>
        <begin position="1452"/>
        <end position="1461"/>
    </location>
</feature>
<feature type="compositionally biased region" description="Basic and acidic residues" evidence="6">
    <location>
        <begin position="711"/>
        <end position="722"/>
    </location>
</feature>
<evidence type="ECO:0000256" key="1">
    <source>
        <dbReference type="ARBA" id="ARBA00022723"/>
    </source>
</evidence>
<feature type="zinc finger region" description="C3H1-type" evidence="4">
    <location>
        <begin position="1509"/>
        <end position="1536"/>
    </location>
</feature>
<keyword evidence="2 4" id="KW-0863">Zinc-finger</keyword>
<feature type="compositionally biased region" description="Basic and acidic residues" evidence="6">
    <location>
        <begin position="913"/>
        <end position="948"/>
    </location>
</feature>
<feature type="region of interest" description="Disordered" evidence="6">
    <location>
        <begin position="1424"/>
        <end position="1503"/>
    </location>
</feature>
<evidence type="ECO:0000313" key="8">
    <source>
        <dbReference type="EMBL" id="KAH6655799.1"/>
    </source>
</evidence>
<feature type="compositionally biased region" description="Polar residues" evidence="6">
    <location>
        <begin position="823"/>
        <end position="837"/>
    </location>
</feature>
<feature type="region of interest" description="Disordered" evidence="6">
    <location>
        <begin position="781"/>
        <end position="987"/>
    </location>
</feature>
<dbReference type="Gene3D" id="4.10.1000.10">
    <property type="entry name" value="Zinc finger, CCCH-type"/>
    <property type="match status" value="1"/>
</dbReference>
<feature type="compositionally biased region" description="Basic residues" evidence="6">
    <location>
        <begin position="899"/>
        <end position="909"/>
    </location>
</feature>
<sequence>MAQGGHGWPGGQYHASGVDQNSVNQPNSGGLEYGNGINADDNMLYMSNWDSMNQSTSNYPAPNADPADHQFYQPQTYYQAHNAFSNGNASVGQRTTTASPAAAYGNGMFQDSAFQRPQSQPQQHAHQHTYQHFSATDLNQHDPQVPGSFVEGSWSSTAPQNQYSQPMGYENAQNMYQQHIQPSSHAHAHTSTPTPPPAQRTISRFQANNANQTSAKPVMNHSSMANIQSHPNVQTANPTAPRYQFQVIPGPAGNSSYQNPAVSVAQPAAAFQGQLHYAPPSQAGAHGHFPVSPPQPGLQQASVPVKGTASTSQASDARTNELGQFNASATASAPGASYANNQQMPGQVPFTGYMQPSPAPMLTVIPARPAFDPVAHGDYTQLAGFSNLFISGTPIDGSSMDLITDDSFSFSAHFNAKDGPLTPGHPGRLPCEIRRDFKWLRKQEKSADVNDAKRRAIRLEKDRLNREMMHLIGESVESATKTGTTRSVTKRESRTGSIRVPGSESSDDSSEYESDSEYEETQEDQEARKIKMAGRPSDPVKAVEYDVIQTVWRAPDDTLPVNATAAAIQAFGVQFEKLWNKAKDLRKDIKTAKEKKSKRLDSLESELTAQLNLIHVAVQTAIKYAESSVLDNMGGNSKLAVMLWNALRGAIATKDFNGPLPKAILHLMSHFTTLQKHLVTGVFKVQEYQKKYQKDFDDICNGYLDQIQSKAKDDDDDKKVKDTAPVNGTKEPAPVVRKTPIFTAKDLVSASKKSASTDSKKVLPAGPTVLDAKRASGIVTKTPGILPSKRPRDDDVDSRITKKVAVDGSSSGTQASKPGAVPKTTTVVQPRPKSSGSILPGRARPTAKPAVKKSEPSSSTSSSLSTISGLLAEIAKPKSPPRQKDEPVKAPETEEEKTRRLRKEARRGLRVMWKPDYELEEVRIFQHDANEDEGRATNMVRDARDNRSEGQALKRAKRANESEGQDADVDKDDEDDNSEEGKPKELALQTWTEPCAIDFSHVDQVNPGQRLKNFITRGGNQTIHTEEQKVMEKYEQTQLIAIYTSPADIPETPKSPIRKEAERATVLPHISQLPTNTPNLQETQTRWREIAQLGTGEATEHMLQRLRNKSSPEVAAKYDRLLLDMQRGSMSSHDRQQPYAFAPSSAQMVSGQQTLILAPIMSQDERDAECLRLLKSERVRTWSNANPFESDHPRTKRLFNCGDPKIQADIDAIEDVAAAFAGKPFPAIEPPEHLRSNPAHVKEWQMGVEKDLAAKATSDATDRAKKLAEEFARKSLAAPAQPVPQAAVTQSAQDPNAAAWAAYFAQMNQAQAQPQVQLQSHAQAQPAQGQNLTYDQYTAILEQTQALQAQHAGHGAQVQMPQYSQQQPAQEDANSIGALLAALGGQSIQAQPAAVTTTQPAQQDPNVANAAAWAAYYASLNQGQPQQPVSQQPVSQQPVSQQQSQAQKRVYQHRDRDRSTRDNYGSGDGILDYGPSESDSHEKGVRGRKDNKDNFRGKAFDGKGINRSLIGTKPCTFWAQGKCAKGEQCTFRHDAADLK</sequence>
<feature type="compositionally biased region" description="Polar residues" evidence="6">
    <location>
        <begin position="153"/>
        <end position="166"/>
    </location>
</feature>
<dbReference type="GeneID" id="70136050"/>
<dbReference type="Proteomes" id="UP000758603">
    <property type="component" value="Unassembled WGS sequence"/>
</dbReference>
<gene>
    <name evidence="8" type="ORF">BKA67DRAFT_657711</name>
</gene>
<feature type="compositionally biased region" description="Polar residues" evidence="6">
    <location>
        <begin position="477"/>
        <end position="487"/>
    </location>
</feature>
<feature type="region of interest" description="Disordered" evidence="6">
    <location>
        <begin position="472"/>
        <end position="536"/>
    </location>
</feature>
<protein>
    <recommendedName>
        <fullName evidence="7">C3H1-type domain-containing protein</fullName>
    </recommendedName>
</protein>
<evidence type="ECO:0000256" key="6">
    <source>
        <dbReference type="SAM" id="MobiDB-lite"/>
    </source>
</evidence>
<feature type="coiled-coil region" evidence="5">
    <location>
        <begin position="586"/>
        <end position="613"/>
    </location>
</feature>
<reference evidence="8" key="1">
    <citation type="journal article" date="2021" name="Nat. Commun.">
        <title>Genetic determinants of endophytism in the Arabidopsis root mycobiome.</title>
        <authorList>
            <person name="Mesny F."/>
            <person name="Miyauchi S."/>
            <person name="Thiergart T."/>
            <person name="Pickel B."/>
            <person name="Atanasova L."/>
            <person name="Karlsson M."/>
            <person name="Huettel B."/>
            <person name="Barry K.W."/>
            <person name="Haridas S."/>
            <person name="Chen C."/>
            <person name="Bauer D."/>
            <person name="Andreopoulos W."/>
            <person name="Pangilinan J."/>
            <person name="LaButti K."/>
            <person name="Riley R."/>
            <person name="Lipzen A."/>
            <person name="Clum A."/>
            <person name="Drula E."/>
            <person name="Henrissat B."/>
            <person name="Kohler A."/>
            <person name="Grigoriev I.V."/>
            <person name="Martin F.M."/>
            <person name="Hacquard S."/>
        </authorList>
    </citation>
    <scope>NUCLEOTIDE SEQUENCE</scope>
    <source>
        <strain evidence="8">MPI-SDFR-AT-0073</strain>
    </source>
</reference>
<accession>A0A9P8UN89</accession>
<feature type="region of interest" description="Disordered" evidence="6">
    <location>
        <begin position="280"/>
        <end position="316"/>
    </location>
</feature>
<name>A0A9P8UN89_9PEZI</name>
<dbReference type="SMART" id="SM00356">
    <property type="entry name" value="ZnF_C3H1"/>
    <property type="match status" value="1"/>
</dbReference>
<feature type="compositionally biased region" description="Basic and acidic residues" evidence="6">
    <location>
        <begin position="882"/>
        <end position="898"/>
    </location>
</feature>
<feature type="compositionally biased region" description="Low complexity" evidence="6">
    <location>
        <begin position="1424"/>
        <end position="1445"/>
    </location>
</feature>
<feature type="domain" description="C3H1-type" evidence="7">
    <location>
        <begin position="1509"/>
        <end position="1536"/>
    </location>
</feature>
<comment type="caution">
    <text evidence="8">The sequence shown here is derived from an EMBL/GenBank/DDBJ whole genome shotgun (WGS) entry which is preliminary data.</text>
</comment>